<keyword evidence="2 4" id="KW-0255">Endonuclease</keyword>
<keyword evidence="7" id="KW-1185">Reference proteome</keyword>
<dbReference type="Pfam" id="PF00636">
    <property type="entry name" value="Ribonuclease_3"/>
    <property type="match status" value="1"/>
</dbReference>
<gene>
    <name evidence="4" type="primary">mrnC</name>
    <name evidence="6" type="ORF">BO222_08390</name>
</gene>
<evidence type="ECO:0000256" key="1">
    <source>
        <dbReference type="ARBA" id="ARBA00022722"/>
    </source>
</evidence>
<dbReference type="PANTHER" id="PTHR34276:SF1">
    <property type="entry name" value="MINI-RIBONUCLEASE 3"/>
    <property type="match status" value="1"/>
</dbReference>
<name>A0A1U7NEX1_9FIRM</name>
<dbReference type="PIRSF" id="PIRSF005520">
    <property type="entry name" value="UCP005520"/>
    <property type="match status" value="1"/>
</dbReference>
<keyword evidence="4" id="KW-0694">RNA-binding</keyword>
<dbReference type="GeneID" id="82203184"/>
<keyword evidence="4" id="KW-0698">rRNA processing</keyword>
<comment type="subcellular location">
    <subcellularLocation>
        <location evidence="4">Cytoplasm</location>
    </subcellularLocation>
</comment>
<comment type="function">
    <text evidence="4">Involved in correct processing of both the 5' and 3' ends of 23S rRNA precursor. Processes 30S rRNA precursor transcript even in absence of ribonuclease 3 (Rnc); Rnc processes 30S rRNA into smaller rRNA precursors.</text>
</comment>
<evidence type="ECO:0000259" key="5">
    <source>
        <dbReference type="Pfam" id="PF00636"/>
    </source>
</evidence>
<dbReference type="EC" id="3.1.26.-" evidence="4"/>
<dbReference type="HAMAP" id="MF_01468">
    <property type="entry name" value="RNase_Mini_III"/>
    <property type="match status" value="1"/>
</dbReference>
<proteinExistence type="inferred from homology"/>
<keyword evidence="3 4" id="KW-0378">Hydrolase</keyword>
<dbReference type="RefSeq" id="WP_075820135.1">
    <property type="nucleotide sequence ID" value="NZ_CAPNHH010000031.1"/>
</dbReference>
<dbReference type="GO" id="GO:0004525">
    <property type="term" value="F:ribonuclease III activity"/>
    <property type="evidence" value="ECO:0007669"/>
    <property type="project" value="InterPro"/>
</dbReference>
<feature type="domain" description="RNase III" evidence="5">
    <location>
        <begin position="10"/>
        <end position="105"/>
    </location>
</feature>
<keyword evidence="1 4" id="KW-0540">Nuclease</keyword>
<evidence type="ECO:0000313" key="7">
    <source>
        <dbReference type="Proteomes" id="UP000186341"/>
    </source>
</evidence>
<feature type="active site" evidence="4">
    <location>
        <position position="16"/>
    </location>
</feature>
<evidence type="ECO:0000313" key="6">
    <source>
        <dbReference type="EMBL" id="OLU38440.1"/>
    </source>
</evidence>
<accession>A0A1U7NEX1</accession>
<dbReference type="GO" id="GO:0005737">
    <property type="term" value="C:cytoplasm"/>
    <property type="evidence" value="ECO:0007669"/>
    <property type="project" value="UniProtKB-SubCell"/>
</dbReference>
<dbReference type="Proteomes" id="UP000186341">
    <property type="component" value="Unassembled WGS sequence"/>
</dbReference>
<comment type="subunit">
    <text evidence="4">Homodimer.</text>
</comment>
<dbReference type="InterPro" id="IPR008226">
    <property type="entry name" value="Mini3_fam"/>
</dbReference>
<dbReference type="Gene3D" id="1.10.1520.10">
    <property type="entry name" value="Ribonuclease III domain"/>
    <property type="match status" value="1"/>
</dbReference>
<dbReference type="GO" id="GO:0019843">
    <property type="term" value="F:rRNA binding"/>
    <property type="evidence" value="ECO:0007669"/>
    <property type="project" value="UniProtKB-UniRule"/>
</dbReference>
<comment type="caution">
    <text evidence="6">The sequence shown here is derived from an EMBL/GenBank/DDBJ whole genome shotgun (WGS) entry which is preliminary data.</text>
</comment>
<evidence type="ECO:0000256" key="2">
    <source>
        <dbReference type="ARBA" id="ARBA00022759"/>
    </source>
</evidence>
<comment type="cofactor">
    <cofactor evidence="4">
        <name>Mg(2+)</name>
        <dbReference type="ChEBI" id="CHEBI:18420"/>
    </cofactor>
</comment>
<evidence type="ECO:0000256" key="3">
    <source>
        <dbReference type="ARBA" id="ARBA00022801"/>
    </source>
</evidence>
<comment type="similarity">
    <text evidence="4">Belongs to the MrnC RNase family.</text>
</comment>
<dbReference type="InterPro" id="IPR000999">
    <property type="entry name" value="RNase_III_dom"/>
</dbReference>
<keyword evidence="4" id="KW-0460">Magnesium</keyword>
<keyword evidence="4" id="KW-0690">Ribosome biogenesis</keyword>
<evidence type="ECO:0000256" key="4">
    <source>
        <dbReference type="HAMAP-Rule" id="MF_01468"/>
    </source>
</evidence>
<keyword evidence="4" id="KW-0699">rRNA-binding</keyword>
<protein>
    <recommendedName>
        <fullName evidence="4">Mini-ribonuclease 3</fullName>
        <shortName evidence="4">Mini-3</shortName>
        <shortName evidence="4">Mini-RNase 3</shortName>
        <ecNumber evidence="4">3.1.26.-</ecNumber>
    </recommendedName>
    <alternativeName>
        <fullName evidence="4">Mini-RNase III</fullName>
        <shortName evidence="4">Mini-III</shortName>
    </alternativeName>
</protein>
<keyword evidence="4" id="KW-0963">Cytoplasm</keyword>
<dbReference type="GO" id="GO:0006364">
    <property type="term" value="P:rRNA processing"/>
    <property type="evidence" value="ECO:0007669"/>
    <property type="project" value="UniProtKB-UniRule"/>
</dbReference>
<dbReference type="OrthoDB" id="46571at2"/>
<sequence length="128" mass="14568">MEIVTENPVSLAWIGDAIYSLKARNHILNKGIQKPAVFERASAKICSARGQAAILNELNQRNFFLEDEEEMLRRGRNANVNTTAKNADRKTYMQATALECLVGYLSRYHHEERLNQLLDLCMEIGDTL</sequence>
<reference evidence="6 7" key="1">
    <citation type="submission" date="2016-11" db="EMBL/GenBank/DDBJ databases">
        <title>Description of two novel members of the family Erysipelotrichaceae: Ileibacterium lipovorans gen. nov., sp. nov. and Dubosiella newyorkensis, gen. nov., sp. nov.</title>
        <authorList>
            <person name="Cox L.M."/>
            <person name="Sohn J."/>
            <person name="Tyrrell K.L."/>
            <person name="Citron D.M."/>
            <person name="Lawson P.A."/>
            <person name="Patel N.B."/>
            <person name="Iizumi T."/>
            <person name="Perez-Perez G.I."/>
            <person name="Goldstein E.J."/>
            <person name="Blaser M.J."/>
        </authorList>
    </citation>
    <scope>NUCLEOTIDE SEQUENCE [LARGE SCALE GENOMIC DNA]</scope>
    <source>
        <strain evidence="6 7">NYU-BL-A3</strain>
    </source>
</reference>
<dbReference type="SUPFAM" id="SSF69065">
    <property type="entry name" value="RNase III domain-like"/>
    <property type="match status" value="1"/>
</dbReference>
<dbReference type="EMBL" id="MPJW01000165">
    <property type="protein sequence ID" value="OLU38440.1"/>
    <property type="molecule type" value="Genomic_DNA"/>
</dbReference>
<dbReference type="InterPro" id="IPR036389">
    <property type="entry name" value="RNase_III_sf"/>
</dbReference>
<dbReference type="PANTHER" id="PTHR34276">
    <property type="entry name" value="MINI-RIBONUCLEASE 3"/>
    <property type="match status" value="1"/>
</dbReference>
<organism evidence="6 7">
    <name type="scientific">Ileibacterium valens</name>
    <dbReference type="NCBI Taxonomy" id="1862668"/>
    <lineage>
        <taxon>Bacteria</taxon>
        <taxon>Bacillati</taxon>
        <taxon>Bacillota</taxon>
        <taxon>Erysipelotrichia</taxon>
        <taxon>Erysipelotrichales</taxon>
        <taxon>Erysipelotrichaceae</taxon>
        <taxon>Ileibacterium</taxon>
    </lineage>
</organism>
<dbReference type="AlphaFoldDB" id="A0A1U7NEX1"/>